<dbReference type="EMBL" id="AMEQ01000040">
    <property type="protein sequence ID" value="EKY00265.1"/>
    <property type="molecule type" value="Genomic_DNA"/>
</dbReference>
<dbReference type="RefSeq" id="WP_005467717.1">
    <property type="nucleotide sequence ID" value="NZ_KB291032.1"/>
</dbReference>
<dbReference type="PATRIC" id="fig|1127696.3.peg.1442"/>
<dbReference type="AlphaFoldDB" id="L1NAG0"/>
<sequence>MRKEAYQKPQVELFKLRDKLSILVTASISDAEIDDWEEGGEFPSGQ</sequence>
<gene>
    <name evidence="1" type="ORF">HMPREF9134_01599</name>
</gene>
<reference evidence="1 2" key="1">
    <citation type="submission" date="2012-05" db="EMBL/GenBank/DDBJ databases">
        <authorList>
            <person name="Weinstock G."/>
            <person name="Sodergren E."/>
            <person name="Lobos E.A."/>
            <person name="Fulton L."/>
            <person name="Fulton R."/>
            <person name="Courtney L."/>
            <person name="Fronick C."/>
            <person name="O'Laughlin M."/>
            <person name="Godfrey J."/>
            <person name="Wilson R.M."/>
            <person name="Miner T."/>
            <person name="Farmer C."/>
            <person name="Delehaunty K."/>
            <person name="Cordes M."/>
            <person name="Minx P."/>
            <person name="Tomlinson C."/>
            <person name="Chen J."/>
            <person name="Wollam A."/>
            <person name="Pepin K.H."/>
            <person name="Bhonagiri V."/>
            <person name="Zhang X."/>
            <person name="Suruliraj S."/>
            <person name="Warren W."/>
            <person name="Mitreva M."/>
            <person name="Mardis E.R."/>
            <person name="Wilson R.K."/>
        </authorList>
    </citation>
    <scope>NUCLEOTIDE SEQUENCE [LARGE SCALE GENOMIC DNA]</scope>
    <source>
        <strain evidence="1 2">F0037</strain>
    </source>
</reference>
<name>L1NAG0_9PORP</name>
<dbReference type="Proteomes" id="UP000010408">
    <property type="component" value="Unassembled WGS sequence"/>
</dbReference>
<dbReference type="HOGENOM" id="CLU_216895_0_0_10"/>
<evidence type="ECO:0000313" key="2">
    <source>
        <dbReference type="Proteomes" id="UP000010408"/>
    </source>
</evidence>
<accession>L1NAG0</accession>
<protein>
    <submittedName>
        <fullName evidence="1">Uncharacterized protein</fullName>
    </submittedName>
</protein>
<organism evidence="1 2">
    <name type="scientific">Porphyromonas catoniae F0037</name>
    <dbReference type="NCBI Taxonomy" id="1127696"/>
    <lineage>
        <taxon>Bacteria</taxon>
        <taxon>Pseudomonadati</taxon>
        <taxon>Bacteroidota</taxon>
        <taxon>Bacteroidia</taxon>
        <taxon>Bacteroidales</taxon>
        <taxon>Porphyromonadaceae</taxon>
        <taxon>Porphyromonas</taxon>
    </lineage>
</organism>
<comment type="caution">
    <text evidence="1">The sequence shown here is derived from an EMBL/GenBank/DDBJ whole genome shotgun (WGS) entry which is preliminary data.</text>
</comment>
<proteinExistence type="predicted"/>
<evidence type="ECO:0000313" key="1">
    <source>
        <dbReference type="EMBL" id="EKY00265.1"/>
    </source>
</evidence>